<reference evidence="12" key="1">
    <citation type="journal article" date="2010" name="Nat. Biotechnol.">
        <title>Draft genome sequence of the oilseed species Ricinus communis.</title>
        <authorList>
            <person name="Chan A.P."/>
            <person name="Crabtree J."/>
            <person name="Zhao Q."/>
            <person name="Lorenzi H."/>
            <person name="Orvis J."/>
            <person name="Puiu D."/>
            <person name="Melake-Berhan A."/>
            <person name="Jones K.M."/>
            <person name="Redman J."/>
            <person name="Chen G."/>
            <person name="Cahoon E.B."/>
            <person name="Gedil M."/>
            <person name="Stanke M."/>
            <person name="Haas B.J."/>
            <person name="Wortman J.R."/>
            <person name="Fraser-Liggett C.M."/>
            <person name="Ravel J."/>
            <person name="Rabinowicz P.D."/>
        </authorList>
    </citation>
    <scope>NUCLEOTIDE SEQUENCE [LARGE SCALE GENOMIC DNA]</scope>
    <source>
        <strain evidence="12">cv. Hale</strain>
    </source>
</reference>
<evidence type="ECO:0000259" key="10">
    <source>
        <dbReference type="Pfam" id="PF14416"/>
    </source>
</evidence>
<dbReference type="Pfam" id="PF13839">
    <property type="entry name" value="PC-Esterase"/>
    <property type="match status" value="1"/>
</dbReference>
<comment type="similarity">
    <text evidence="2">Belongs to the PC-esterase family. TBL subfamily.</text>
</comment>
<dbReference type="KEGG" id="rcu:8267340"/>
<dbReference type="OrthoDB" id="630188at2759"/>
<dbReference type="STRING" id="3988.B9RNE1"/>
<dbReference type="EMBL" id="EQ973790">
    <property type="protein sequence ID" value="EEF47264.1"/>
    <property type="molecule type" value="Genomic_DNA"/>
</dbReference>
<dbReference type="InterPro" id="IPR026057">
    <property type="entry name" value="TBL_C"/>
</dbReference>
<dbReference type="AlphaFoldDB" id="B9RNE1"/>
<sequence length="563" mass="64207">MERQRSFSFKPTRFLVFSFTLSSSIIFLTFFTAWLFKSSPSILQETNFELNRTSLLLGLKPISVQSLTANFSANSFKSSVFTDSHFTVPENTSGFASISISRDRGESEPLKAERDKDGVNGNFTRVQESVTVPATSSSEKSQVVSSENSEKKNIKAISTSDSEVSRSEKIAEKTKAAGSLEYIEGPKEGGIKEKKNKAATSFENPRAPSKVKIKEKNTRVCDITKGRWTYDESYPLYTNSSCPFIDEGFDCVGNGRLDKNYMKWRWQPQDCDIPRFNASRMLDLIRGKRLVFVGDSINRNQWESLLCMLIGAARDPKMVYETHGRKITKEKGNYSFRFVEYKCTVEYYVSHFLVHESKARVGQKRVQTLRIDAIDHGSSRWRGADILIFNTAHWWSHFKTKAGINYYQEGNQVHPKLDVSTAFRRALMTWASWVDRHINPRKTQVFFRSSAPSHFRGGQWNSGGHCKEATEPLNETSGVAFPEKNTITEDIIKHMTTPVTFLNITSLSEFRIDGHPSIYGKTPTKRYTSSGQDCSHWCLPGIPDTWNELLYFHLQSKRRDSIQ</sequence>
<evidence type="ECO:0000256" key="3">
    <source>
        <dbReference type="ARBA" id="ARBA00022692"/>
    </source>
</evidence>
<dbReference type="PANTHER" id="PTHR32285">
    <property type="entry name" value="PROTEIN TRICHOME BIREFRINGENCE-LIKE 9-RELATED"/>
    <property type="match status" value="1"/>
</dbReference>
<proteinExistence type="inferred from homology"/>
<dbReference type="PANTHER" id="PTHR32285:SF19">
    <property type="entry name" value="PROTEIN TRICHOME BIREFRINGENCE-LIKE 6"/>
    <property type="match status" value="1"/>
</dbReference>
<gene>
    <name evidence="11" type="ORF">RCOM_1347130</name>
</gene>
<evidence type="ECO:0000256" key="7">
    <source>
        <dbReference type="SAM" id="MobiDB-lite"/>
    </source>
</evidence>
<feature type="region of interest" description="Disordered" evidence="7">
    <location>
        <begin position="129"/>
        <end position="169"/>
    </location>
</feature>
<name>B9RNE1_RICCO</name>
<dbReference type="GO" id="GO:0016413">
    <property type="term" value="F:O-acetyltransferase activity"/>
    <property type="evidence" value="ECO:0000318"/>
    <property type="project" value="GO_Central"/>
</dbReference>
<feature type="region of interest" description="Disordered" evidence="7">
    <location>
        <begin position="187"/>
        <end position="208"/>
    </location>
</feature>
<dbReference type="GO" id="GO:0005794">
    <property type="term" value="C:Golgi apparatus"/>
    <property type="evidence" value="ECO:0000318"/>
    <property type="project" value="GO_Central"/>
</dbReference>
<evidence type="ECO:0000256" key="2">
    <source>
        <dbReference type="ARBA" id="ARBA00007727"/>
    </source>
</evidence>
<evidence type="ECO:0000313" key="12">
    <source>
        <dbReference type="Proteomes" id="UP000008311"/>
    </source>
</evidence>
<evidence type="ECO:0000259" key="9">
    <source>
        <dbReference type="Pfam" id="PF13839"/>
    </source>
</evidence>
<dbReference type="FunCoup" id="B9RNE1">
    <property type="interactions" value="83"/>
</dbReference>
<feature type="compositionally biased region" description="Low complexity" evidence="7">
    <location>
        <begin position="136"/>
        <end position="147"/>
    </location>
</feature>
<protein>
    <submittedName>
        <fullName evidence="11">Uncharacterized protein</fullName>
    </submittedName>
</protein>
<feature type="domain" description="Trichome birefringence-like N-terminal" evidence="10">
    <location>
        <begin position="221"/>
        <end position="272"/>
    </location>
</feature>
<comment type="subcellular location">
    <subcellularLocation>
        <location evidence="1">Membrane</location>
        <topology evidence="1">Single-pass membrane protein</topology>
    </subcellularLocation>
</comment>
<organism evidence="11 12">
    <name type="scientific">Ricinus communis</name>
    <name type="common">Castor bean</name>
    <dbReference type="NCBI Taxonomy" id="3988"/>
    <lineage>
        <taxon>Eukaryota</taxon>
        <taxon>Viridiplantae</taxon>
        <taxon>Streptophyta</taxon>
        <taxon>Embryophyta</taxon>
        <taxon>Tracheophyta</taxon>
        <taxon>Spermatophyta</taxon>
        <taxon>Magnoliopsida</taxon>
        <taxon>eudicotyledons</taxon>
        <taxon>Gunneridae</taxon>
        <taxon>Pentapetalae</taxon>
        <taxon>rosids</taxon>
        <taxon>fabids</taxon>
        <taxon>Malpighiales</taxon>
        <taxon>Euphorbiaceae</taxon>
        <taxon>Acalyphoideae</taxon>
        <taxon>Acalypheae</taxon>
        <taxon>Ricinus</taxon>
    </lineage>
</organism>
<dbReference type="InParanoid" id="B9RNE1"/>
<evidence type="ECO:0000256" key="6">
    <source>
        <dbReference type="ARBA" id="ARBA00023136"/>
    </source>
</evidence>
<evidence type="ECO:0000256" key="4">
    <source>
        <dbReference type="ARBA" id="ARBA00022968"/>
    </source>
</evidence>
<dbReference type="InterPro" id="IPR029962">
    <property type="entry name" value="TBL"/>
</dbReference>
<keyword evidence="12" id="KW-1185">Reference proteome</keyword>
<dbReference type="eggNOG" id="ENOG502QQD3">
    <property type="taxonomic scope" value="Eukaryota"/>
</dbReference>
<feature type="domain" description="Trichome birefringence-like C-terminal" evidence="9">
    <location>
        <begin position="273"/>
        <end position="551"/>
    </location>
</feature>
<evidence type="ECO:0000313" key="11">
    <source>
        <dbReference type="EMBL" id="EEF47264.1"/>
    </source>
</evidence>
<dbReference type="Proteomes" id="UP000008311">
    <property type="component" value="Unassembled WGS sequence"/>
</dbReference>
<keyword evidence="3 8" id="KW-0812">Transmembrane</keyword>
<dbReference type="InterPro" id="IPR025846">
    <property type="entry name" value="TBL_N"/>
</dbReference>
<keyword evidence="4" id="KW-0735">Signal-anchor</keyword>
<evidence type="ECO:0000256" key="1">
    <source>
        <dbReference type="ARBA" id="ARBA00004167"/>
    </source>
</evidence>
<accession>B9RNE1</accession>
<evidence type="ECO:0000256" key="5">
    <source>
        <dbReference type="ARBA" id="ARBA00022989"/>
    </source>
</evidence>
<keyword evidence="6 8" id="KW-0472">Membrane</keyword>
<keyword evidence="5 8" id="KW-1133">Transmembrane helix</keyword>
<evidence type="ECO:0000256" key="8">
    <source>
        <dbReference type="SAM" id="Phobius"/>
    </source>
</evidence>
<dbReference type="Pfam" id="PF14416">
    <property type="entry name" value="PMR5N"/>
    <property type="match status" value="1"/>
</dbReference>
<feature type="transmembrane region" description="Helical" evidence="8">
    <location>
        <begin position="12"/>
        <end position="36"/>
    </location>
</feature>
<dbReference type="GO" id="GO:0016020">
    <property type="term" value="C:membrane"/>
    <property type="evidence" value="ECO:0007669"/>
    <property type="project" value="UniProtKB-SubCell"/>
</dbReference>